<keyword evidence="5" id="KW-1185">Reference proteome</keyword>
<dbReference type="EMBL" id="WELI01000005">
    <property type="protein sequence ID" value="KAB7730290.1"/>
    <property type="molecule type" value="Genomic_DNA"/>
</dbReference>
<dbReference type="InterPro" id="IPR021255">
    <property type="entry name" value="DUF2807"/>
</dbReference>
<name>A0A7J5U120_9BACT</name>
<dbReference type="PANTHER" id="PTHR39200:SF1">
    <property type="entry name" value="AUTO-TRANSPORTER ADHESIN HEAD GIN DOMAIN-CONTAINING PROTEIN-RELATED"/>
    <property type="match status" value="1"/>
</dbReference>
<feature type="chain" id="PRO_5029581245" evidence="2">
    <location>
        <begin position="25"/>
        <end position="235"/>
    </location>
</feature>
<dbReference type="Proteomes" id="UP000488299">
    <property type="component" value="Unassembled WGS sequence"/>
</dbReference>
<reference evidence="4 5" key="1">
    <citation type="submission" date="2019-10" db="EMBL/GenBank/DDBJ databases">
        <title>Rudanella paleaurantiibacter sp. nov., isolated from sludge.</title>
        <authorList>
            <person name="Xu S.Q."/>
        </authorList>
    </citation>
    <scope>NUCLEOTIDE SEQUENCE [LARGE SCALE GENOMIC DNA]</scope>
    <source>
        <strain evidence="4 5">HX-22-17</strain>
    </source>
</reference>
<proteinExistence type="predicted"/>
<evidence type="ECO:0000256" key="2">
    <source>
        <dbReference type="SAM" id="SignalP"/>
    </source>
</evidence>
<sequence>MKRNTFFLLALTLITGLTMGFAQAADDVRTFSLNGFDKVDIGSAFTIQVTQGSQFSVKASGRDEDLNQLEATVTGGTLKVRYKKSNWGWNNNRKNIRIDVVMPQLRGMNFSGASTATVRGFRNQGDVKLDVSGASTANIDLDADGLQVDFSGASSVTLNGRATRMSGDVSGATTLRAYELKTKQVNLDVSGASNASVSATEKVNVEASGASSVRYRGGASVSSNTSGASSVRRDS</sequence>
<dbReference type="AlphaFoldDB" id="A0A7J5U120"/>
<feature type="region of interest" description="Disordered" evidence="1">
    <location>
        <begin position="208"/>
        <end position="235"/>
    </location>
</feature>
<dbReference type="RefSeq" id="WP_152124886.1">
    <property type="nucleotide sequence ID" value="NZ_WELI01000005.1"/>
</dbReference>
<feature type="domain" description="Putative auto-transporter adhesin head GIN" evidence="3">
    <location>
        <begin position="36"/>
        <end position="218"/>
    </location>
</feature>
<evidence type="ECO:0000256" key="1">
    <source>
        <dbReference type="SAM" id="MobiDB-lite"/>
    </source>
</evidence>
<evidence type="ECO:0000313" key="4">
    <source>
        <dbReference type="EMBL" id="KAB7730290.1"/>
    </source>
</evidence>
<evidence type="ECO:0000313" key="5">
    <source>
        <dbReference type="Proteomes" id="UP000488299"/>
    </source>
</evidence>
<comment type="caution">
    <text evidence="4">The sequence shown here is derived from an EMBL/GenBank/DDBJ whole genome shotgun (WGS) entry which is preliminary data.</text>
</comment>
<accession>A0A7J5U120</accession>
<evidence type="ECO:0000259" key="3">
    <source>
        <dbReference type="Pfam" id="PF10988"/>
    </source>
</evidence>
<dbReference type="PANTHER" id="PTHR39200">
    <property type="entry name" value="HYPOTHETICAL EXPORTED PROTEIN"/>
    <property type="match status" value="1"/>
</dbReference>
<organism evidence="4 5">
    <name type="scientific">Rudanella paleaurantiibacter</name>
    <dbReference type="NCBI Taxonomy" id="2614655"/>
    <lineage>
        <taxon>Bacteria</taxon>
        <taxon>Pseudomonadati</taxon>
        <taxon>Bacteroidota</taxon>
        <taxon>Cytophagia</taxon>
        <taxon>Cytophagales</taxon>
        <taxon>Cytophagaceae</taxon>
        <taxon>Rudanella</taxon>
    </lineage>
</organism>
<protein>
    <submittedName>
        <fullName evidence="4">DUF2807 domain-containing protein</fullName>
    </submittedName>
</protein>
<feature type="compositionally biased region" description="Low complexity" evidence="1">
    <location>
        <begin position="217"/>
        <end position="235"/>
    </location>
</feature>
<feature type="signal peptide" evidence="2">
    <location>
        <begin position="1"/>
        <end position="24"/>
    </location>
</feature>
<keyword evidence="2" id="KW-0732">Signal</keyword>
<dbReference type="Pfam" id="PF10988">
    <property type="entry name" value="DUF2807"/>
    <property type="match status" value="1"/>
</dbReference>
<dbReference type="Gene3D" id="2.160.20.120">
    <property type="match status" value="1"/>
</dbReference>
<gene>
    <name evidence="4" type="ORF">F5984_14080</name>
</gene>